<gene>
    <name evidence="1" type="ORF">QFC20_002943</name>
</gene>
<name>A0ACC2WFB0_9TREE</name>
<evidence type="ECO:0000313" key="2">
    <source>
        <dbReference type="Proteomes" id="UP001230649"/>
    </source>
</evidence>
<evidence type="ECO:0000313" key="1">
    <source>
        <dbReference type="EMBL" id="KAJ9110347.1"/>
    </source>
</evidence>
<sequence length="493" mass="54271">MTAAFATQNSTATSSRSSLSAGNDDIGEPPLSPSEQVETELSQARELPSGFMSSLSAWWGSSERASQDSELRLLRRLPFFRTENQPDVTPTASQPNPLTARVSQVNISTPPSSSTRSTSEKRWINTLTISSPESRTPENKKKAVVLTHGYGAAMGFMYRNWQVMGESAGEIGRSAYAIDWLGMGRSARPDPKELYAGKKATVKERVEKAENFFLESLESWRQAQGIEVMTLIGHSLGGYLSTAYALKYPSRVDRLVLLSPAGIPENPYAPTNSEGVNVEEFEAAAKELGESQTTTINGKKDGKTTPLEVKDSNRPPLMPETTVSDGKRDNIPKPPTGRSRQFFAWAWEQGWSPFGIVRNLGPWGPMMVARYSSRRFAALAGDELRDMHDYCWSITRAKGSSEYCISHLLAPGAYARMPLVNRVQKLKIPVLFSWMDIQGGRDAVKKMKEAGNNQGKVVEIPHAGHHLYLDNPKRTNAMLREEILAAGRASASA</sequence>
<protein>
    <submittedName>
        <fullName evidence="1">Uncharacterized protein</fullName>
    </submittedName>
</protein>
<dbReference type="EMBL" id="JASBWS010000024">
    <property type="protein sequence ID" value="KAJ9110347.1"/>
    <property type="molecule type" value="Genomic_DNA"/>
</dbReference>
<dbReference type="Proteomes" id="UP001230649">
    <property type="component" value="Unassembled WGS sequence"/>
</dbReference>
<reference evidence="1" key="1">
    <citation type="submission" date="2023-04" db="EMBL/GenBank/DDBJ databases">
        <title>Draft Genome sequencing of Naganishia species isolated from polar environments using Oxford Nanopore Technology.</title>
        <authorList>
            <person name="Leo P."/>
            <person name="Venkateswaran K."/>
        </authorList>
    </citation>
    <scope>NUCLEOTIDE SEQUENCE</scope>
    <source>
        <strain evidence="1">MNA-CCFEE 5262</strain>
    </source>
</reference>
<keyword evidence="2" id="KW-1185">Reference proteome</keyword>
<proteinExistence type="predicted"/>
<comment type="caution">
    <text evidence="1">The sequence shown here is derived from an EMBL/GenBank/DDBJ whole genome shotgun (WGS) entry which is preliminary data.</text>
</comment>
<accession>A0ACC2WFB0</accession>
<organism evidence="1 2">
    <name type="scientific">Naganishia adeliensis</name>
    <dbReference type="NCBI Taxonomy" id="92952"/>
    <lineage>
        <taxon>Eukaryota</taxon>
        <taxon>Fungi</taxon>
        <taxon>Dikarya</taxon>
        <taxon>Basidiomycota</taxon>
        <taxon>Agaricomycotina</taxon>
        <taxon>Tremellomycetes</taxon>
        <taxon>Filobasidiales</taxon>
        <taxon>Filobasidiaceae</taxon>
        <taxon>Naganishia</taxon>
    </lineage>
</organism>